<dbReference type="CDD" id="cd00086">
    <property type="entry name" value="homeodomain"/>
    <property type="match status" value="1"/>
</dbReference>
<dbReference type="InterPro" id="IPR009057">
    <property type="entry name" value="Homeodomain-like_sf"/>
</dbReference>
<evidence type="ECO:0000256" key="3">
    <source>
        <dbReference type="RuleBase" id="RU000682"/>
    </source>
</evidence>
<dbReference type="SUPFAM" id="SSF46689">
    <property type="entry name" value="Homeodomain-like"/>
    <property type="match status" value="1"/>
</dbReference>
<sequence length="179" mass="20320">MSSSETSSSESEALEQNQEHGQYAQETPEDSGNTVPAIFQEIASAAFSHAYTEYMKYILNALSIAAPQIILQLLNSNSQATSSNAQPSNFHAPSSKNFDEQQKRYLKELFEETRYPSREQRLDVAKKAGLRLNQVTRWFQNQRQKQNRINRQVSASVSIERNDTAGEVKEEAPEEDKME</sequence>
<keyword evidence="6" id="KW-1185">Reference proteome</keyword>
<evidence type="ECO:0000313" key="7">
    <source>
        <dbReference type="WBParaSite" id="L893_g24783.t1"/>
    </source>
</evidence>
<comment type="subcellular location">
    <subcellularLocation>
        <location evidence="1 2 3">Nucleus</location>
    </subcellularLocation>
</comment>
<evidence type="ECO:0000256" key="1">
    <source>
        <dbReference type="ARBA" id="ARBA00004123"/>
    </source>
</evidence>
<feature type="compositionally biased region" description="Low complexity" evidence="4">
    <location>
        <begin position="1"/>
        <end position="11"/>
    </location>
</feature>
<dbReference type="GO" id="GO:0005634">
    <property type="term" value="C:nucleus"/>
    <property type="evidence" value="ECO:0007669"/>
    <property type="project" value="UniProtKB-SubCell"/>
</dbReference>
<dbReference type="PROSITE" id="PS50071">
    <property type="entry name" value="HOMEOBOX_2"/>
    <property type="match status" value="1"/>
</dbReference>
<evidence type="ECO:0000313" key="6">
    <source>
        <dbReference type="Proteomes" id="UP000095287"/>
    </source>
</evidence>
<dbReference type="Gene3D" id="1.10.10.60">
    <property type="entry name" value="Homeodomain-like"/>
    <property type="match status" value="1"/>
</dbReference>
<evidence type="ECO:0000256" key="2">
    <source>
        <dbReference type="PROSITE-ProRule" id="PRU00108"/>
    </source>
</evidence>
<feature type="compositionally biased region" description="Basic and acidic residues" evidence="4">
    <location>
        <begin position="160"/>
        <end position="171"/>
    </location>
</feature>
<proteinExistence type="predicted"/>
<protein>
    <submittedName>
        <fullName evidence="7">Homeobox domain-containing protein</fullName>
    </submittedName>
</protein>
<dbReference type="Proteomes" id="UP000095287">
    <property type="component" value="Unplaced"/>
</dbReference>
<keyword evidence="2 3" id="KW-0539">Nucleus</keyword>
<feature type="domain" description="Homeobox" evidence="5">
    <location>
        <begin position="98"/>
        <end position="149"/>
    </location>
</feature>
<organism evidence="6 7">
    <name type="scientific">Steinernema glaseri</name>
    <dbReference type="NCBI Taxonomy" id="37863"/>
    <lineage>
        <taxon>Eukaryota</taxon>
        <taxon>Metazoa</taxon>
        <taxon>Ecdysozoa</taxon>
        <taxon>Nematoda</taxon>
        <taxon>Chromadorea</taxon>
        <taxon>Rhabditida</taxon>
        <taxon>Tylenchina</taxon>
        <taxon>Panagrolaimomorpha</taxon>
        <taxon>Strongyloidoidea</taxon>
        <taxon>Steinernematidae</taxon>
        <taxon>Steinernema</taxon>
    </lineage>
</organism>
<feature type="region of interest" description="Disordered" evidence="4">
    <location>
        <begin position="1"/>
        <end position="33"/>
    </location>
</feature>
<dbReference type="Pfam" id="PF00046">
    <property type="entry name" value="Homeodomain"/>
    <property type="match status" value="1"/>
</dbReference>
<name>A0A1I7ZBI3_9BILA</name>
<dbReference type="AlphaFoldDB" id="A0A1I7ZBI3"/>
<feature type="region of interest" description="Disordered" evidence="4">
    <location>
        <begin position="142"/>
        <end position="179"/>
    </location>
</feature>
<feature type="compositionally biased region" description="Low complexity" evidence="4">
    <location>
        <begin position="142"/>
        <end position="152"/>
    </location>
</feature>
<keyword evidence="2 3" id="KW-0371">Homeobox</keyword>
<evidence type="ECO:0000256" key="4">
    <source>
        <dbReference type="SAM" id="MobiDB-lite"/>
    </source>
</evidence>
<dbReference type="SMART" id="SM00389">
    <property type="entry name" value="HOX"/>
    <property type="match status" value="1"/>
</dbReference>
<feature type="DNA-binding region" description="Homeobox" evidence="2">
    <location>
        <begin position="100"/>
        <end position="150"/>
    </location>
</feature>
<evidence type="ECO:0000259" key="5">
    <source>
        <dbReference type="PROSITE" id="PS50071"/>
    </source>
</evidence>
<reference evidence="7" key="1">
    <citation type="submission" date="2016-11" db="UniProtKB">
        <authorList>
            <consortium name="WormBaseParasite"/>
        </authorList>
    </citation>
    <scope>IDENTIFICATION</scope>
</reference>
<dbReference type="InterPro" id="IPR001356">
    <property type="entry name" value="HD"/>
</dbReference>
<accession>A0A1I7ZBI3</accession>
<dbReference type="GO" id="GO:0003677">
    <property type="term" value="F:DNA binding"/>
    <property type="evidence" value="ECO:0007669"/>
    <property type="project" value="UniProtKB-UniRule"/>
</dbReference>
<dbReference type="WBParaSite" id="L893_g24783.t1">
    <property type="protein sequence ID" value="L893_g24783.t1"/>
    <property type="gene ID" value="L893_g24783"/>
</dbReference>
<keyword evidence="2 3" id="KW-0238">DNA-binding</keyword>